<proteinExistence type="predicted"/>
<sequence length="248" mass="25959">MIAATPDRGAAETGGDQEDAAATCEPAFSATAEPAAMVRLDLSGPCLKGQTVTIHHNGMMFSHNVGQDGEASISAPALAEQAIYIVSFGDGNGAVAQTKVPDLSAHERIVLQWQGDDGLQLHAFENGASYGDDGHIWTDAAGDPDHALSGLSGFLRHYGDASGPDGLRADVYTFAKGVQLSADTVQINAEVEVTESNCGYEVAGQMLRLAKDATLKSHDLSMAMPDCDATGSFLVLKNLLQDLKIARN</sequence>
<dbReference type="AlphaFoldDB" id="A0A7C9L8G5"/>
<dbReference type="EMBL" id="VENJ01000010">
    <property type="protein sequence ID" value="MTJ04674.1"/>
    <property type="molecule type" value="Genomic_DNA"/>
</dbReference>
<evidence type="ECO:0000313" key="2">
    <source>
        <dbReference type="EMBL" id="MTJ04674.1"/>
    </source>
</evidence>
<evidence type="ECO:0000256" key="1">
    <source>
        <dbReference type="SAM" id="MobiDB-lite"/>
    </source>
</evidence>
<feature type="region of interest" description="Disordered" evidence="1">
    <location>
        <begin position="1"/>
        <end position="20"/>
    </location>
</feature>
<protein>
    <recommendedName>
        <fullName evidence="4">Translocase</fullName>
    </recommendedName>
</protein>
<organism evidence="2 3">
    <name type="scientific">Sediminimonas qiaohouensis</name>
    <dbReference type="NCBI Taxonomy" id="552061"/>
    <lineage>
        <taxon>Bacteria</taxon>
        <taxon>Pseudomonadati</taxon>
        <taxon>Pseudomonadota</taxon>
        <taxon>Alphaproteobacteria</taxon>
        <taxon>Rhodobacterales</taxon>
        <taxon>Roseobacteraceae</taxon>
        <taxon>Sediminimonas</taxon>
    </lineage>
</organism>
<comment type="caution">
    <text evidence="2">The sequence shown here is derived from an EMBL/GenBank/DDBJ whole genome shotgun (WGS) entry which is preliminary data.</text>
</comment>
<name>A0A7C9L8G5_9RHOB</name>
<evidence type="ECO:0000313" key="3">
    <source>
        <dbReference type="Proteomes" id="UP000483078"/>
    </source>
</evidence>
<accession>A0A7C9L8G5</accession>
<gene>
    <name evidence="2" type="ORF">FH759_08290</name>
</gene>
<reference evidence="2 3" key="1">
    <citation type="submission" date="2019-06" db="EMBL/GenBank/DDBJ databases">
        <title>Enrichment of Autotrophic Halophilic Microorganisms from Red Sea Brine Pool Using Microbial Electrosynthesis System.</title>
        <authorList>
            <person name="Alqahtani M.F."/>
            <person name="Bajracharya S."/>
            <person name="Katuri K.P."/>
            <person name="Ali M."/>
            <person name="Saikaly P.E."/>
        </authorList>
    </citation>
    <scope>NUCLEOTIDE SEQUENCE [LARGE SCALE GENOMIC DNA]</scope>
    <source>
        <strain evidence="2">MES6</strain>
    </source>
</reference>
<dbReference type="Proteomes" id="UP000483078">
    <property type="component" value="Unassembled WGS sequence"/>
</dbReference>
<evidence type="ECO:0008006" key="4">
    <source>
        <dbReference type="Google" id="ProtNLM"/>
    </source>
</evidence>